<name>A0A9N9WVC8_9DIPT</name>
<evidence type="ECO:0000256" key="1">
    <source>
        <dbReference type="SAM" id="SignalP"/>
    </source>
</evidence>
<feature type="signal peptide" evidence="1">
    <location>
        <begin position="1"/>
        <end position="18"/>
    </location>
</feature>
<evidence type="ECO:0000313" key="2">
    <source>
        <dbReference type="EMBL" id="CAG9810698.1"/>
    </source>
</evidence>
<proteinExistence type="predicted"/>
<gene>
    <name evidence="2" type="ORF">CHIRRI_LOCUS13511</name>
</gene>
<dbReference type="Proteomes" id="UP001153620">
    <property type="component" value="Chromosome 4"/>
</dbReference>
<keyword evidence="1" id="KW-0732">Signal</keyword>
<accession>A0A9N9WVC8</accession>
<evidence type="ECO:0000313" key="3">
    <source>
        <dbReference type="Proteomes" id="UP001153620"/>
    </source>
</evidence>
<dbReference type="EMBL" id="OU895880">
    <property type="protein sequence ID" value="CAG9810698.1"/>
    <property type="molecule type" value="Genomic_DNA"/>
</dbReference>
<sequence length="111" mass="11438">MFKFTIMIVVSMTCQAMAGSPSFSTTTGQPTSTPVPKCISCVEVFKNGNALSPTNCDPGTSPKVIVTITYIGGNDPPVTGACTGPHAGVITTDRHDTIGDVNIDDGSLSFP</sequence>
<organism evidence="2 3">
    <name type="scientific">Chironomus riparius</name>
    <dbReference type="NCBI Taxonomy" id="315576"/>
    <lineage>
        <taxon>Eukaryota</taxon>
        <taxon>Metazoa</taxon>
        <taxon>Ecdysozoa</taxon>
        <taxon>Arthropoda</taxon>
        <taxon>Hexapoda</taxon>
        <taxon>Insecta</taxon>
        <taxon>Pterygota</taxon>
        <taxon>Neoptera</taxon>
        <taxon>Endopterygota</taxon>
        <taxon>Diptera</taxon>
        <taxon>Nematocera</taxon>
        <taxon>Chironomoidea</taxon>
        <taxon>Chironomidae</taxon>
        <taxon>Chironominae</taxon>
        <taxon>Chironomus</taxon>
    </lineage>
</organism>
<reference evidence="2" key="2">
    <citation type="submission" date="2022-10" db="EMBL/GenBank/DDBJ databases">
        <authorList>
            <consortium name="ENA_rothamsted_submissions"/>
            <consortium name="culmorum"/>
            <person name="King R."/>
        </authorList>
    </citation>
    <scope>NUCLEOTIDE SEQUENCE</scope>
</reference>
<feature type="chain" id="PRO_5040374488" evidence="1">
    <location>
        <begin position="19"/>
        <end position="111"/>
    </location>
</feature>
<reference evidence="2" key="1">
    <citation type="submission" date="2022-01" db="EMBL/GenBank/DDBJ databases">
        <authorList>
            <person name="King R."/>
        </authorList>
    </citation>
    <scope>NUCLEOTIDE SEQUENCE</scope>
</reference>
<dbReference type="AlphaFoldDB" id="A0A9N9WVC8"/>
<keyword evidence="3" id="KW-1185">Reference proteome</keyword>
<protein>
    <submittedName>
        <fullName evidence="2">Uncharacterized protein</fullName>
    </submittedName>
</protein>